<dbReference type="Gramene" id="OBART06G15700.1">
    <property type="protein sequence ID" value="OBART06G15700.1"/>
    <property type="gene ID" value="OBART06G15700"/>
</dbReference>
<reference evidence="2" key="2">
    <citation type="submission" date="2015-03" db="UniProtKB">
        <authorList>
            <consortium name="EnsemblPlants"/>
        </authorList>
    </citation>
    <scope>IDENTIFICATION</scope>
</reference>
<feature type="region of interest" description="Disordered" evidence="1">
    <location>
        <begin position="69"/>
        <end position="138"/>
    </location>
</feature>
<dbReference type="PaxDb" id="65489-OBART06G15700.1"/>
<reference evidence="2" key="1">
    <citation type="journal article" date="2009" name="Rice">
        <title>De Novo Next Generation Sequencing of Plant Genomes.</title>
        <authorList>
            <person name="Rounsley S."/>
            <person name="Marri P.R."/>
            <person name="Yu Y."/>
            <person name="He R."/>
            <person name="Sisneros N."/>
            <person name="Goicoechea J.L."/>
            <person name="Lee S.J."/>
            <person name="Angelova A."/>
            <person name="Kudrna D."/>
            <person name="Luo M."/>
            <person name="Affourtit J."/>
            <person name="Desany B."/>
            <person name="Knight J."/>
            <person name="Niazi F."/>
            <person name="Egholm M."/>
            <person name="Wing R.A."/>
        </authorList>
    </citation>
    <scope>NUCLEOTIDE SEQUENCE [LARGE SCALE GENOMIC DNA]</scope>
    <source>
        <strain evidence="2">cv. IRGC 105608</strain>
    </source>
</reference>
<accession>A0A0D3GGX7</accession>
<dbReference type="EnsemblPlants" id="OBART06G15700.1">
    <property type="protein sequence ID" value="OBART06G15700.1"/>
    <property type="gene ID" value="OBART06G15700"/>
</dbReference>
<dbReference type="HOGENOM" id="CLU_1858289_0_0_1"/>
<keyword evidence="3" id="KW-1185">Reference proteome</keyword>
<protein>
    <submittedName>
        <fullName evidence="2">Uncharacterized protein</fullName>
    </submittedName>
</protein>
<name>A0A0D3GGX7_9ORYZ</name>
<organism evidence="2">
    <name type="scientific">Oryza barthii</name>
    <dbReference type="NCBI Taxonomy" id="65489"/>
    <lineage>
        <taxon>Eukaryota</taxon>
        <taxon>Viridiplantae</taxon>
        <taxon>Streptophyta</taxon>
        <taxon>Embryophyta</taxon>
        <taxon>Tracheophyta</taxon>
        <taxon>Spermatophyta</taxon>
        <taxon>Magnoliopsida</taxon>
        <taxon>Liliopsida</taxon>
        <taxon>Poales</taxon>
        <taxon>Poaceae</taxon>
        <taxon>BOP clade</taxon>
        <taxon>Oryzoideae</taxon>
        <taxon>Oryzeae</taxon>
        <taxon>Oryzinae</taxon>
        <taxon>Oryza</taxon>
    </lineage>
</organism>
<sequence length="138" mass="15179">MSHQISECHTEPWGSSSDAALHRIDVTILTKEIFLLRITKMSYSDNDAEISYINGALYYVKYQRWRADPPRPASQWPGSLVDGKGSGSLVLPREAPAVASSDDSDEEAAGSGTAGPMRTLAGFVPPRPITMMMRRRQP</sequence>
<proteinExistence type="predicted"/>
<dbReference type="AlphaFoldDB" id="A0A0D3GGX7"/>
<evidence type="ECO:0000256" key="1">
    <source>
        <dbReference type="SAM" id="MobiDB-lite"/>
    </source>
</evidence>
<dbReference type="Proteomes" id="UP000026960">
    <property type="component" value="Chromosome 6"/>
</dbReference>
<evidence type="ECO:0000313" key="2">
    <source>
        <dbReference type="EnsemblPlants" id="OBART06G15700.1"/>
    </source>
</evidence>
<evidence type="ECO:0000313" key="3">
    <source>
        <dbReference type="Proteomes" id="UP000026960"/>
    </source>
</evidence>